<keyword evidence="3" id="KW-0238">DNA-binding</keyword>
<evidence type="ECO:0000256" key="4">
    <source>
        <dbReference type="ARBA" id="ARBA00023163"/>
    </source>
</evidence>
<evidence type="ECO:0000313" key="7">
    <source>
        <dbReference type="Proteomes" id="UP000489600"/>
    </source>
</evidence>
<comment type="caution">
    <text evidence="6">The sequence shown here is derived from an EMBL/GenBank/DDBJ whole genome shotgun (WGS) entry which is preliminary data.</text>
</comment>
<dbReference type="AlphaFoldDB" id="A0A565BMI2"/>
<evidence type="ECO:0000256" key="5">
    <source>
        <dbReference type="ARBA" id="ARBA00023242"/>
    </source>
</evidence>
<keyword evidence="2" id="KW-0805">Transcription regulation</keyword>
<keyword evidence="7" id="KW-1185">Reference proteome</keyword>
<organism evidence="6 7">
    <name type="scientific">Arabis nemorensis</name>
    <dbReference type="NCBI Taxonomy" id="586526"/>
    <lineage>
        <taxon>Eukaryota</taxon>
        <taxon>Viridiplantae</taxon>
        <taxon>Streptophyta</taxon>
        <taxon>Embryophyta</taxon>
        <taxon>Tracheophyta</taxon>
        <taxon>Spermatophyta</taxon>
        <taxon>Magnoliopsida</taxon>
        <taxon>eudicotyledons</taxon>
        <taxon>Gunneridae</taxon>
        <taxon>Pentapetalae</taxon>
        <taxon>rosids</taxon>
        <taxon>malvids</taxon>
        <taxon>Brassicales</taxon>
        <taxon>Brassicaceae</taxon>
        <taxon>Arabideae</taxon>
        <taxon>Arabis</taxon>
    </lineage>
</organism>
<dbReference type="PANTHER" id="PTHR31541">
    <property type="entry name" value="B3 DOMAIN PLANT PROTEIN-RELATED"/>
    <property type="match status" value="1"/>
</dbReference>
<dbReference type="Gene3D" id="2.40.330.10">
    <property type="entry name" value="DNA-binding pseudobarrel domain"/>
    <property type="match status" value="1"/>
</dbReference>
<comment type="subcellular location">
    <subcellularLocation>
        <location evidence="1">Nucleus</location>
    </subcellularLocation>
</comment>
<gene>
    <name evidence="6" type="ORF">ANE_LOCUS13285</name>
</gene>
<name>A0A565BMI2_9BRAS</name>
<sequence length="144" mass="16601">MVDPEAVGVCSELMRKQLMGSDVKGNQCRLMLVKNEAKKMMLRVFEKTERGIGTDGLKVSVYGQDGEVYEMMLKMWNKNTVPVLTSSVWNKFVGDYGLMKHSDFLTIWMFRHIESRKICFAIDSKRFTSITKKLSSRISKLVFD</sequence>
<accession>A0A565BMI2</accession>
<keyword evidence="5" id="KW-0539">Nucleus</keyword>
<dbReference type="SUPFAM" id="SSF101936">
    <property type="entry name" value="DNA-binding pseudobarrel domain"/>
    <property type="match status" value="1"/>
</dbReference>
<dbReference type="GO" id="GO:0005634">
    <property type="term" value="C:nucleus"/>
    <property type="evidence" value="ECO:0007669"/>
    <property type="project" value="UniProtKB-SubCell"/>
</dbReference>
<dbReference type="GO" id="GO:0003677">
    <property type="term" value="F:DNA binding"/>
    <property type="evidence" value="ECO:0007669"/>
    <property type="project" value="UniProtKB-KW"/>
</dbReference>
<dbReference type="Proteomes" id="UP000489600">
    <property type="component" value="Unassembled WGS sequence"/>
</dbReference>
<dbReference type="InterPro" id="IPR015300">
    <property type="entry name" value="DNA-bd_pseudobarrel_sf"/>
</dbReference>
<dbReference type="InterPro" id="IPR005508">
    <property type="entry name" value="At2g31720-like"/>
</dbReference>
<reference evidence="6" key="1">
    <citation type="submission" date="2019-07" db="EMBL/GenBank/DDBJ databases">
        <authorList>
            <person name="Dittberner H."/>
        </authorList>
    </citation>
    <scope>NUCLEOTIDE SEQUENCE [LARGE SCALE GENOMIC DNA]</scope>
</reference>
<keyword evidence="4" id="KW-0804">Transcription</keyword>
<dbReference type="EMBL" id="CABITT030000004">
    <property type="protein sequence ID" value="VVB02841.1"/>
    <property type="molecule type" value="Genomic_DNA"/>
</dbReference>
<evidence type="ECO:0008006" key="8">
    <source>
        <dbReference type="Google" id="ProtNLM"/>
    </source>
</evidence>
<proteinExistence type="predicted"/>
<dbReference type="OrthoDB" id="668173at2759"/>
<protein>
    <recommendedName>
        <fullName evidence="8">TF-B3 domain-containing protein</fullName>
    </recommendedName>
</protein>
<evidence type="ECO:0000256" key="1">
    <source>
        <dbReference type="ARBA" id="ARBA00004123"/>
    </source>
</evidence>
<evidence type="ECO:0000256" key="2">
    <source>
        <dbReference type="ARBA" id="ARBA00023015"/>
    </source>
</evidence>
<evidence type="ECO:0000313" key="6">
    <source>
        <dbReference type="EMBL" id="VVB02841.1"/>
    </source>
</evidence>
<evidence type="ECO:0000256" key="3">
    <source>
        <dbReference type="ARBA" id="ARBA00023125"/>
    </source>
</evidence>
<dbReference type="PANTHER" id="PTHR31541:SF28">
    <property type="entry name" value="TF-B3 DOMAIN-CONTAINING PROTEIN"/>
    <property type="match status" value="1"/>
</dbReference>